<dbReference type="EMBL" id="CM004469">
    <property type="protein sequence ID" value="OCT91738.1"/>
    <property type="molecule type" value="Genomic_DNA"/>
</dbReference>
<feature type="transmembrane region" description="Helical" evidence="1">
    <location>
        <begin position="61"/>
        <end position="79"/>
    </location>
</feature>
<organism evidence="2 3">
    <name type="scientific">Xenopus laevis</name>
    <name type="common">African clawed frog</name>
    <dbReference type="NCBI Taxonomy" id="8355"/>
    <lineage>
        <taxon>Eukaryota</taxon>
        <taxon>Metazoa</taxon>
        <taxon>Chordata</taxon>
        <taxon>Craniata</taxon>
        <taxon>Vertebrata</taxon>
        <taxon>Euteleostomi</taxon>
        <taxon>Amphibia</taxon>
        <taxon>Batrachia</taxon>
        <taxon>Anura</taxon>
        <taxon>Pipoidea</taxon>
        <taxon>Pipidae</taxon>
        <taxon>Xenopodinae</taxon>
        <taxon>Xenopus</taxon>
        <taxon>Xenopus</taxon>
    </lineage>
</organism>
<feature type="transmembrane region" description="Helical" evidence="1">
    <location>
        <begin position="36"/>
        <end position="55"/>
    </location>
</feature>
<reference evidence="3" key="1">
    <citation type="journal article" date="2016" name="Nature">
        <title>Genome evolution in the allotetraploid frog Xenopus laevis.</title>
        <authorList>
            <person name="Session A.M."/>
            <person name="Uno Y."/>
            <person name="Kwon T."/>
            <person name="Chapman J.A."/>
            <person name="Toyoda A."/>
            <person name="Takahashi S."/>
            <person name="Fukui A."/>
            <person name="Hikosaka A."/>
            <person name="Suzuki A."/>
            <person name="Kondo M."/>
            <person name="van Heeringen S.J."/>
            <person name="Quigley I."/>
            <person name="Heinz S."/>
            <person name="Ogino H."/>
            <person name="Ochi H."/>
            <person name="Hellsten U."/>
            <person name="Lyons J.B."/>
            <person name="Simakov O."/>
            <person name="Putnam N."/>
            <person name="Stites J."/>
            <person name="Kuroki Y."/>
            <person name="Tanaka T."/>
            <person name="Michiue T."/>
            <person name="Watanabe M."/>
            <person name="Bogdanovic O."/>
            <person name="Lister R."/>
            <person name="Georgiou G."/>
            <person name="Paranjpe S.S."/>
            <person name="van Kruijsbergen I."/>
            <person name="Shu S."/>
            <person name="Carlson J."/>
            <person name="Kinoshita T."/>
            <person name="Ohta Y."/>
            <person name="Mawaribuchi S."/>
            <person name="Jenkins J."/>
            <person name="Grimwood J."/>
            <person name="Schmutz J."/>
            <person name="Mitros T."/>
            <person name="Mozaffari S.V."/>
            <person name="Suzuki Y."/>
            <person name="Haramoto Y."/>
            <person name="Yamamoto T.S."/>
            <person name="Takagi C."/>
            <person name="Heald R."/>
            <person name="Miller K."/>
            <person name="Haudenschild C."/>
            <person name="Kitzman J."/>
            <person name="Nakayama T."/>
            <person name="Izutsu Y."/>
            <person name="Robert J."/>
            <person name="Fortriede J."/>
            <person name="Burns K."/>
            <person name="Lotay V."/>
            <person name="Karimi K."/>
            <person name="Yasuoka Y."/>
            <person name="Dichmann D.S."/>
            <person name="Flajnik M.F."/>
            <person name="Houston D.W."/>
            <person name="Shendure J."/>
            <person name="DuPasquier L."/>
            <person name="Vize P.D."/>
            <person name="Zorn A.M."/>
            <person name="Ito M."/>
            <person name="Marcotte E.M."/>
            <person name="Wallingford J.B."/>
            <person name="Ito Y."/>
            <person name="Asashima M."/>
            <person name="Ueno N."/>
            <person name="Matsuda Y."/>
            <person name="Veenstra G.J."/>
            <person name="Fujiyama A."/>
            <person name="Harland R.M."/>
            <person name="Taira M."/>
            <person name="Rokhsar D.S."/>
        </authorList>
    </citation>
    <scope>NUCLEOTIDE SEQUENCE [LARGE SCALE GENOMIC DNA]</scope>
    <source>
        <strain evidence="3">J</strain>
    </source>
</reference>
<evidence type="ECO:0000256" key="1">
    <source>
        <dbReference type="SAM" id="Phobius"/>
    </source>
</evidence>
<dbReference type="AlphaFoldDB" id="A0A974DH98"/>
<feature type="transmembrane region" description="Helical" evidence="1">
    <location>
        <begin position="91"/>
        <end position="117"/>
    </location>
</feature>
<gene>
    <name evidence="2" type="ORF">XELAEV_18014802mg</name>
</gene>
<keyword evidence="1" id="KW-1133">Transmembrane helix</keyword>
<evidence type="ECO:0000313" key="3">
    <source>
        <dbReference type="Proteomes" id="UP000694892"/>
    </source>
</evidence>
<dbReference type="Proteomes" id="UP000694892">
    <property type="component" value="Chromosome 2S"/>
</dbReference>
<accession>A0A974DH98</accession>
<keyword evidence="1" id="KW-0812">Transmembrane</keyword>
<sequence>MYISNLLGLFVGANVNPFFKTFSSSSVSVLPLKLKIPFCVVFTLCFFPLCVPLHVGCSTFSVLPLPSSGVVLMVNWCMLGDSSKHCSFPLLPLFLFFCPFVLFLVICSCVIFCVPSLKNSPLVGYF</sequence>
<evidence type="ECO:0000313" key="2">
    <source>
        <dbReference type="EMBL" id="OCT91738.1"/>
    </source>
</evidence>
<protein>
    <submittedName>
        <fullName evidence="2">Uncharacterized protein</fullName>
    </submittedName>
</protein>
<proteinExistence type="predicted"/>
<keyword evidence="1" id="KW-0472">Membrane</keyword>
<name>A0A974DH98_XENLA</name>